<name>A0AA39LUD0_9BILA</name>
<organism evidence="1 2">
    <name type="scientific">Steinernema hermaphroditum</name>
    <dbReference type="NCBI Taxonomy" id="289476"/>
    <lineage>
        <taxon>Eukaryota</taxon>
        <taxon>Metazoa</taxon>
        <taxon>Ecdysozoa</taxon>
        <taxon>Nematoda</taxon>
        <taxon>Chromadorea</taxon>
        <taxon>Rhabditida</taxon>
        <taxon>Tylenchina</taxon>
        <taxon>Panagrolaimomorpha</taxon>
        <taxon>Strongyloidoidea</taxon>
        <taxon>Steinernematidae</taxon>
        <taxon>Steinernema</taxon>
    </lineage>
</organism>
<evidence type="ECO:0000313" key="2">
    <source>
        <dbReference type="Proteomes" id="UP001175271"/>
    </source>
</evidence>
<dbReference type="Proteomes" id="UP001175271">
    <property type="component" value="Unassembled WGS sequence"/>
</dbReference>
<accession>A0AA39LUD0</accession>
<comment type="caution">
    <text evidence="1">The sequence shown here is derived from an EMBL/GenBank/DDBJ whole genome shotgun (WGS) entry which is preliminary data.</text>
</comment>
<evidence type="ECO:0000313" key="1">
    <source>
        <dbReference type="EMBL" id="KAK0409655.1"/>
    </source>
</evidence>
<dbReference type="EMBL" id="JAUCMV010000003">
    <property type="protein sequence ID" value="KAK0409655.1"/>
    <property type="molecule type" value="Genomic_DNA"/>
</dbReference>
<sequence length="309" mass="35836">MNGISRLFCESVLDHLEIADLRSLSELTRGSWSISASYYIRNRKSFDFHFNPVTEPNEWRHCFYDKVRNRRCFGDDLKRGMPNLDQVQRVVIGECSALFPQPPGATYKFVSSDDVPAMIDFVLRRLTGRKGMLLLLGQLGPPFSNNILKILSERDFHPTILIIKHVNEASNVFLMKRLKHAIPLECLHLMGSWDANMSRAVINFALYGDHNNLFIRFHRCVPMIFNGRLFERFFEYCGVGQLKLKVRISCHKSWFENFGYPHYLEDGSISYNNVAKHRRVTVNFLNEAGTEVAFSNCAIHETMEKFPME</sequence>
<keyword evidence="2" id="KW-1185">Reference proteome</keyword>
<gene>
    <name evidence="1" type="ORF">QR680_004679</name>
</gene>
<dbReference type="AlphaFoldDB" id="A0AA39LUD0"/>
<reference evidence="1" key="1">
    <citation type="submission" date="2023-06" db="EMBL/GenBank/DDBJ databases">
        <title>Genomic analysis of the entomopathogenic nematode Steinernema hermaphroditum.</title>
        <authorList>
            <person name="Schwarz E.M."/>
            <person name="Heppert J.K."/>
            <person name="Baniya A."/>
            <person name="Schwartz H.T."/>
            <person name="Tan C.-H."/>
            <person name="Antoshechkin I."/>
            <person name="Sternberg P.W."/>
            <person name="Goodrich-Blair H."/>
            <person name="Dillman A.R."/>
        </authorList>
    </citation>
    <scope>NUCLEOTIDE SEQUENCE</scope>
    <source>
        <strain evidence="1">PS9179</strain>
        <tissue evidence="1">Whole animal</tissue>
    </source>
</reference>
<protein>
    <submittedName>
        <fullName evidence="1">Uncharacterized protein</fullName>
    </submittedName>
</protein>
<proteinExistence type="predicted"/>